<dbReference type="Proteomes" id="UP000007110">
    <property type="component" value="Unassembled WGS sequence"/>
</dbReference>
<dbReference type="InterPro" id="IPR036322">
    <property type="entry name" value="WD40_repeat_dom_sf"/>
</dbReference>
<dbReference type="GO" id="GO:0043596">
    <property type="term" value="C:nuclear replication fork"/>
    <property type="evidence" value="ECO:0000318"/>
    <property type="project" value="GO_Central"/>
</dbReference>
<dbReference type="GO" id="GO:0003682">
    <property type="term" value="F:chromatin binding"/>
    <property type="evidence" value="ECO:0000318"/>
    <property type="project" value="GO_Central"/>
</dbReference>
<dbReference type="InterPro" id="IPR009071">
    <property type="entry name" value="HMG_box_dom"/>
</dbReference>
<keyword evidence="5 10" id="KW-0539">Nucleus</keyword>
<evidence type="ECO:0000256" key="10">
    <source>
        <dbReference type="PROSITE-ProRule" id="PRU00267"/>
    </source>
</evidence>
<evidence type="ECO:0000313" key="15">
    <source>
        <dbReference type="Proteomes" id="UP000007110"/>
    </source>
</evidence>
<feature type="repeat" description="WD" evidence="9">
    <location>
        <begin position="232"/>
        <end position="266"/>
    </location>
</feature>
<dbReference type="InterPro" id="IPR057646">
    <property type="entry name" value="WD40_WDHD1_1st"/>
</dbReference>
<dbReference type="Pfam" id="PF24817">
    <property type="entry name" value="WD40_WDHD1_1st"/>
    <property type="match status" value="1"/>
</dbReference>
<feature type="DNA-binding region" description="HMG box" evidence="10">
    <location>
        <begin position="963"/>
        <end position="1033"/>
    </location>
</feature>
<protein>
    <recommendedName>
        <fullName evidence="7">WD repeat and HMG-box DNA-binding protein 1</fullName>
    </recommendedName>
    <alternativeName>
        <fullName evidence="8">Acidic nucleoplasmic DNA-binding protein 1</fullName>
    </alternativeName>
</protein>
<dbReference type="SMART" id="SM00320">
    <property type="entry name" value="WD40"/>
    <property type="match status" value="5"/>
</dbReference>
<dbReference type="PROSITE" id="PS50118">
    <property type="entry name" value="HMG_BOX_2"/>
    <property type="match status" value="1"/>
</dbReference>
<dbReference type="InterPro" id="IPR048591">
    <property type="entry name" value="WDHD1/CFT4_hel"/>
</dbReference>
<dbReference type="GO" id="GO:0005654">
    <property type="term" value="C:nucleoplasm"/>
    <property type="evidence" value="ECO:0007669"/>
    <property type="project" value="UniProtKB-SubCell"/>
</dbReference>
<organism evidence="14 15">
    <name type="scientific">Strongylocentrotus purpuratus</name>
    <name type="common">Purple sea urchin</name>
    <dbReference type="NCBI Taxonomy" id="7668"/>
    <lineage>
        <taxon>Eukaryota</taxon>
        <taxon>Metazoa</taxon>
        <taxon>Echinodermata</taxon>
        <taxon>Eleutherozoa</taxon>
        <taxon>Echinozoa</taxon>
        <taxon>Echinoidea</taxon>
        <taxon>Euechinoidea</taxon>
        <taxon>Echinacea</taxon>
        <taxon>Camarodonta</taxon>
        <taxon>Echinidea</taxon>
        <taxon>Strongylocentrotidae</taxon>
        <taxon>Strongylocentrotus</taxon>
    </lineage>
</organism>
<dbReference type="KEGG" id="spu:100891406"/>
<dbReference type="GO" id="GO:0006261">
    <property type="term" value="P:DNA-templated DNA replication"/>
    <property type="evidence" value="ECO:0000318"/>
    <property type="project" value="GO_Central"/>
</dbReference>
<evidence type="ECO:0000259" key="13">
    <source>
        <dbReference type="PROSITE" id="PS50118"/>
    </source>
</evidence>
<dbReference type="PANTHER" id="PTHR19932:SF10">
    <property type="entry name" value="WD REPEAT AND HMG-BOX DNA-BINDING PROTEIN 1"/>
    <property type="match status" value="1"/>
</dbReference>
<dbReference type="InterPro" id="IPR001680">
    <property type="entry name" value="WD40_rpt"/>
</dbReference>
<dbReference type="PROSITE" id="PS00678">
    <property type="entry name" value="WD_REPEATS_1"/>
    <property type="match status" value="2"/>
</dbReference>
<feature type="compositionally biased region" description="Basic and acidic residues" evidence="12">
    <location>
        <begin position="1025"/>
        <end position="1077"/>
    </location>
</feature>
<feature type="compositionally biased region" description="Basic and acidic residues" evidence="12">
    <location>
        <begin position="1006"/>
        <end position="1017"/>
    </location>
</feature>
<evidence type="ECO:0000256" key="5">
    <source>
        <dbReference type="ARBA" id="ARBA00023242"/>
    </source>
</evidence>
<reference evidence="14" key="2">
    <citation type="submission" date="2021-01" db="UniProtKB">
        <authorList>
            <consortium name="EnsemblMetazoa"/>
        </authorList>
    </citation>
    <scope>IDENTIFICATION</scope>
</reference>
<dbReference type="CTD" id="11169"/>
<dbReference type="InterPro" id="IPR019775">
    <property type="entry name" value="WD40_repeat_CS"/>
</dbReference>
<dbReference type="EnsemblMetazoa" id="XM_030999811">
    <property type="protein sequence ID" value="XP_030855671"/>
    <property type="gene ID" value="LOC100891406"/>
</dbReference>
<dbReference type="SUPFAM" id="SSF50978">
    <property type="entry name" value="WD40 repeat-like"/>
    <property type="match status" value="2"/>
</dbReference>
<dbReference type="PANTHER" id="PTHR19932">
    <property type="entry name" value="WD REPEAT AND HMG-BOX DNA BINDING PROTEIN"/>
    <property type="match status" value="1"/>
</dbReference>
<dbReference type="InterPro" id="IPR036910">
    <property type="entry name" value="HMG_box_dom_sf"/>
</dbReference>
<dbReference type="SMART" id="SM00398">
    <property type="entry name" value="HMG"/>
    <property type="match status" value="1"/>
</dbReference>
<dbReference type="Gene3D" id="1.10.30.10">
    <property type="entry name" value="High mobility group box domain"/>
    <property type="match status" value="1"/>
</dbReference>
<dbReference type="OrthoDB" id="427368at2759"/>
<feature type="repeat" description="WD" evidence="9">
    <location>
        <begin position="131"/>
        <end position="172"/>
    </location>
</feature>
<accession>A0A7M7PT69</accession>
<feature type="repeat" description="WD" evidence="9">
    <location>
        <begin position="9"/>
        <end position="41"/>
    </location>
</feature>
<keyword evidence="11" id="KW-0175">Coiled coil</keyword>
<dbReference type="InParanoid" id="A0A7M7PT69"/>
<dbReference type="CDD" id="cd21993">
    <property type="entry name" value="HMG-box_WDHD1"/>
    <property type="match status" value="1"/>
</dbReference>
<dbReference type="GO" id="GO:0000278">
    <property type="term" value="P:mitotic cell cycle"/>
    <property type="evidence" value="ECO:0000318"/>
    <property type="project" value="GO_Central"/>
</dbReference>
<evidence type="ECO:0000256" key="7">
    <source>
        <dbReference type="ARBA" id="ARBA00069769"/>
    </source>
</evidence>
<feature type="compositionally biased region" description="Acidic residues" evidence="12">
    <location>
        <begin position="847"/>
        <end position="861"/>
    </location>
</feature>
<feature type="region of interest" description="Disordered" evidence="12">
    <location>
        <begin position="1006"/>
        <end position="1081"/>
    </location>
</feature>
<sequence>MVLSPPVMRIGHSEGQTEVCYDETGKYILTCGSDGDIRVWQGLDDDDPQSIDVGESTAALAINRGKLFSASDANTVQAYTFPDGQSDGIIARFTAPVSHISLSQDGHKLVAGASDFNIKVVDLGDSSQKVLEGHTAPVLSVAADPLHQYVASSSCDGTLKVWNIDEQSWEKSSVLIPKCSDVSLSKTLCRMDWKPHSGEYLVVPLEKKIEVYERSSWDVVFTLEPEDAGGFVSVVSWSPCGQYLASANTDGTLCFWDIKTKKCVQRSKHKKGLAICGLAWNPHIKHELAFTDVMGQVGVFEDITFSDDKGRLNNQVAEDELVGDLFDDAADEDLLEAVNQATNADIDKDELDALVDDDDDDDKVHEEIRRAKQRLAMLTGDAPSMDGASNVEDTGSISDVTDIAPPVLSAPVPAQVTPMQKPFIPASTPIHLSSRFMKWNSVGIIRCYDTEDESSIDVEFHDTAIHHSLHFDNQNNYTMADLSNDAVLLASESNLENPSLLMCYHFLSWDNQKEWSTSLPKGENIKGLAIGGGWIGVGSDKRLVRLYSTSGIQREIFSLPGPIISMAAHGDKLLVAYHAGIGVPGDQCIGVKLLTVFQKKPELAFEGQLPMSPKTTLAWIGFTAEGTAVSADSGGVIQLFNRKLISWTPVAHTKNHTKAHSDCYWIVGVHEKQQQIRCIACKGAPFPPTLPRPTVTILPLQLPLCELNTEKGQMEETYWRLNLLSQHLGETDNEMIQAKMERDQQDNLMKLFALACRSEREFRAYEVCNLMTSHQSVSLAIKYASRSRRMALAQRLSEMASRLMEEEEEEEEEEEVLLHHDRVIPSNRLAATVNENQTSRVNHLRDSDEESEIREEEEEMETVPTLNLDTKHEKIPSLLPSSQGRRNPFKKQQDRAGSNPRGTNVFDEMKKKSPDTKIQVKQGKISHKIATSNGDVTKPRTQATLFTSKTKQSQETTDTSARNKKKPSAFNFWLSQNRDSLEEESPELGASEIIKVAMQTWKNLSNDEKKEWEEKAAESVTEAIEQDHLPDTKPEKKHPETKQLDKKRKLADNEAEKGEEKRSKPGRPKVMEKDSKKQPLTVATNAKLASFAFKN</sequence>
<evidence type="ECO:0000256" key="12">
    <source>
        <dbReference type="SAM" id="MobiDB-lite"/>
    </source>
</evidence>
<comment type="subcellular location">
    <subcellularLocation>
        <location evidence="1">Nucleus</location>
        <location evidence="1">Nucleoplasm</location>
    </subcellularLocation>
</comment>
<dbReference type="PROSITE" id="PS50294">
    <property type="entry name" value="WD_REPEATS_REGION"/>
    <property type="match status" value="3"/>
</dbReference>
<dbReference type="GeneID" id="100891406"/>
<keyword evidence="2 9" id="KW-0853">WD repeat</keyword>
<evidence type="ECO:0000256" key="3">
    <source>
        <dbReference type="ARBA" id="ARBA00022737"/>
    </source>
</evidence>
<evidence type="ECO:0000256" key="6">
    <source>
        <dbReference type="ARBA" id="ARBA00056293"/>
    </source>
</evidence>
<dbReference type="GO" id="GO:0006281">
    <property type="term" value="P:DNA repair"/>
    <property type="evidence" value="ECO:0000318"/>
    <property type="project" value="GO_Central"/>
</dbReference>
<evidence type="ECO:0000256" key="8">
    <source>
        <dbReference type="ARBA" id="ARBA00080131"/>
    </source>
</evidence>
<dbReference type="Pfam" id="PF12341">
    <property type="entry name" value="Mcl1_mid"/>
    <property type="match status" value="1"/>
</dbReference>
<keyword evidence="15" id="KW-1185">Reference proteome</keyword>
<evidence type="ECO:0000256" key="2">
    <source>
        <dbReference type="ARBA" id="ARBA00022574"/>
    </source>
</evidence>
<dbReference type="RefSeq" id="XP_030855671.1">
    <property type="nucleotide sequence ID" value="XM_030999811.1"/>
</dbReference>
<name>A0A7M7PT69_STRPU</name>
<feature type="coiled-coil region" evidence="11">
    <location>
        <begin position="789"/>
        <end position="816"/>
    </location>
</feature>
<dbReference type="Pfam" id="PF20946">
    <property type="entry name" value="Ctf4_C"/>
    <property type="match status" value="1"/>
</dbReference>
<dbReference type="GO" id="GO:0003677">
    <property type="term" value="F:DNA binding"/>
    <property type="evidence" value="ECO:0007669"/>
    <property type="project" value="UniProtKB-UniRule"/>
</dbReference>
<dbReference type="SUPFAM" id="SSF47095">
    <property type="entry name" value="HMG-box"/>
    <property type="match status" value="1"/>
</dbReference>
<keyword evidence="3" id="KW-0677">Repeat</keyword>
<evidence type="ECO:0000256" key="4">
    <source>
        <dbReference type="ARBA" id="ARBA00023125"/>
    </source>
</evidence>
<comment type="function">
    <text evidence="6">Core replisome component that acts as a replication initiation factor. Binds directly to the CMG complex and functions as a hub to recruit additional proteins to the replication fork.</text>
</comment>
<evidence type="ECO:0000313" key="14">
    <source>
        <dbReference type="EnsemblMetazoa" id="XP_030855671"/>
    </source>
</evidence>
<feature type="region of interest" description="Disordered" evidence="12">
    <location>
        <begin position="839"/>
        <end position="986"/>
    </location>
</feature>
<evidence type="ECO:0000256" key="11">
    <source>
        <dbReference type="SAM" id="Coils"/>
    </source>
</evidence>
<dbReference type="InterPro" id="IPR015943">
    <property type="entry name" value="WD40/YVTN_repeat-like_dom_sf"/>
</dbReference>
<dbReference type="InterPro" id="IPR022100">
    <property type="entry name" value="WDHD1/CFT4_beta-prop_2nd"/>
</dbReference>
<dbReference type="OMA" id="RYAHTNG"/>
<dbReference type="Gene3D" id="2.130.10.10">
    <property type="entry name" value="YVTN repeat-like/Quinoprotein amine dehydrogenase"/>
    <property type="match status" value="2"/>
</dbReference>
<dbReference type="PROSITE" id="PS50082">
    <property type="entry name" value="WD_REPEATS_2"/>
    <property type="match status" value="3"/>
</dbReference>
<evidence type="ECO:0000256" key="1">
    <source>
        <dbReference type="ARBA" id="ARBA00004642"/>
    </source>
</evidence>
<dbReference type="AlphaFoldDB" id="A0A7M7PT69"/>
<dbReference type="InterPro" id="IPR055339">
    <property type="entry name" value="HMG-box_WDHD1"/>
</dbReference>
<evidence type="ECO:0000256" key="9">
    <source>
        <dbReference type="PROSITE-ProRule" id="PRU00221"/>
    </source>
</evidence>
<proteinExistence type="predicted"/>
<dbReference type="Pfam" id="PF24815">
    <property type="entry name" value="HMG_WDHD1"/>
    <property type="match status" value="1"/>
</dbReference>
<keyword evidence="4 10" id="KW-0238">DNA-binding</keyword>
<feature type="domain" description="HMG box" evidence="13">
    <location>
        <begin position="963"/>
        <end position="1033"/>
    </location>
</feature>
<feature type="compositionally biased region" description="Polar residues" evidence="12">
    <location>
        <begin position="929"/>
        <end position="960"/>
    </location>
</feature>
<reference evidence="15" key="1">
    <citation type="submission" date="2015-02" db="EMBL/GenBank/DDBJ databases">
        <title>Genome sequencing for Strongylocentrotus purpuratus.</title>
        <authorList>
            <person name="Murali S."/>
            <person name="Liu Y."/>
            <person name="Vee V."/>
            <person name="English A."/>
            <person name="Wang M."/>
            <person name="Skinner E."/>
            <person name="Han Y."/>
            <person name="Muzny D.M."/>
            <person name="Worley K.C."/>
            <person name="Gibbs R.A."/>
        </authorList>
    </citation>
    <scope>NUCLEOTIDE SEQUENCE</scope>
</reference>
<dbReference type="FunFam" id="1.10.30.10:FF:000028">
    <property type="entry name" value="WD repeat and HMG-box DNA-binding protein 1"/>
    <property type="match status" value="1"/>
</dbReference>